<keyword evidence="10" id="KW-0239">DNA-directed DNA polymerase</keyword>
<dbReference type="PANTHER" id="PTHR11669">
    <property type="entry name" value="REPLICATION FACTOR C / DNA POLYMERASE III GAMMA-TAU SUBUNIT"/>
    <property type="match status" value="1"/>
</dbReference>
<dbReference type="EC" id="2.7.7.7" evidence="2"/>
<evidence type="ECO:0000256" key="11">
    <source>
        <dbReference type="ARBA" id="ARBA00049244"/>
    </source>
</evidence>
<protein>
    <recommendedName>
        <fullName evidence="2">DNA-directed DNA polymerase</fullName>
        <ecNumber evidence="2">2.7.7.7</ecNumber>
    </recommendedName>
</protein>
<evidence type="ECO:0000256" key="5">
    <source>
        <dbReference type="ARBA" id="ARBA00022705"/>
    </source>
</evidence>
<gene>
    <name evidence="13" type="primary">dnaX</name>
    <name evidence="13" type="ORF">QEG99_02470</name>
</gene>
<keyword evidence="14" id="KW-1185">Reference proteome</keyword>
<keyword evidence="8" id="KW-0862">Zinc</keyword>
<evidence type="ECO:0000256" key="9">
    <source>
        <dbReference type="ARBA" id="ARBA00022840"/>
    </source>
</evidence>
<dbReference type="InterPro" id="IPR012763">
    <property type="entry name" value="DNA_pol_III_sug/sutau_N"/>
</dbReference>
<comment type="catalytic activity">
    <reaction evidence="11">
        <text>DNA(n) + a 2'-deoxyribonucleoside 5'-triphosphate = DNA(n+1) + diphosphate</text>
        <dbReference type="Rhea" id="RHEA:22508"/>
        <dbReference type="Rhea" id="RHEA-COMP:17339"/>
        <dbReference type="Rhea" id="RHEA-COMP:17340"/>
        <dbReference type="ChEBI" id="CHEBI:33019"/>
        <dbReference type="ChEBI" id="CHEBI:61560"/>
        <dbReference type="ChEBI" id="CHEBI:173112"/>
        <dbReference type="EC" id="2.7.7.7"/>
    </reaction>
</comment>
<evidence type="ECO:0000256" key="10">
    <source>
        <dbReference type="ARBA" id="ARBA00022932"/>
    </source>
</evidence>
<dbReference type="SUPFAM" id="SSF52540">
    <property type="entry name" value="P-loop containing nucleoside triphosphate hydrolases"/>
    <property type="match status" value="1"/>
</dbReference>
<dbReference type="RefSeq" id="WP_280101621.1">
    <property type="nucleotide sequence ID" value="NZ_CP122979.1"/>
</dbReference>
<dbReference type="InterPro" id="IPR022754">
    <property type="entry name" value="DNA_pol_III_gamma-3"/>
</dbReference>
<keyword evidence="5" id="KW-0235">DNA replication</keyword>
<keyword evidence="4 13" id="KW-0548">Nucleotidyltransferase</keyword>
<accession>A0ABY8LST9</accession>
<dbReference type="CDD" id="cd00009">
    <property type="entry name" value="AAA"/>
    <property type="match status" value="1"/>
</dbReference>
<dbReference type="Gene3D" id="1.10.8.60">
    <property type="match status" value="1"/>
</dbReference>
<feature type="domain" description="AAA+ ATPase" evidence="12">
    <location>
        <begin position="40"/>
        <end position="179"/>
    </location>
</feature>
<dbReference type="Pfam" id="PF13177">
    <property type="entry name" value="DNA_pol3_delta2"/>
    <property type="match status" value="1"/>
</dbReference>
<dbReference type="Pfam" id="PF22608">
    <property type="entry name" value="DNAX_ATPase_lid"/>
    <property type="match status" value="1"/>
</dbReference>
<evidence type="ECO:0000313" key="14">
    <source>
        <dbReference type="Proteomes" id="UP001179842"/>
    </source>
</evidence>
<dbReference type="SUPFAM" id="SSF48019">
    <property type="entry name" value="post-AAA+ oligomerization domain-like"/>
    <property type="match status" value="1"/>
</dbReference>
<dbReference type="NCBIfam" id="NF004046">
    <property type="entry name" value="PRK05563.1"/>
    <property type="match status" value="1"/>
</dbReference>
<dbReference type="PANTHER" id="PTHR11669:SF0">
    <property type="entry name" value="PROTEIN STICHEL-LIKE 2"/>
    <property type="match status" value="1"/>
</dbReference>
<dbReference type="InterPro" id="IPR008921">
    <property type="entry name" value="DNA_pol3_clamp-load_cplx_C"/>
</dbReference>
<proteinExistence type="inferred from homology"/>
<keyword evidence="7" id="KW-0547">Nucleotide-binding</keyword>
<evidence type="ECO:0000256" key="3">
    <source>
        <dbReference type="ARBA" id="ARBA00022679"/>
    </source>
</evidence>
<evidence type="ECO:0000256" key="2">
    <source>
        <dbReference type="ARBA" id="ARBA00012417"/>
    </source>
</evidence>
<dbReference type="InterPro" id="IPR027417">
    <property type="entry name" value="P-loop_NTPase"/>
</dbReference>
<evidence type="ECO:0000259" key="12">
    <source>
        <dbReference type="SMART" id="SM00382"/>
    </source>
</evidence>
<organism evidence="13 14">
    <name type="scientific">Mesomycoplasma lagogenitalium</name>
    <dbReference type="NCBI Taxonomy" id="171286"/>
    <lineage>
        <taxon>Bacteria</taxon>
        <taxon>Bacillati</taxon>
        <taxon>Mycoplasmatota</taxon>
        <taxon>Mycoplasmoidales</taxon>
        <taxon>Metamycoplasmataceae</taxon>
        <taxon>Mesomycoplasma</taxon>
    </lineage>
</organism>
<dbReference type="InterPro" id="IPR003593">
    <property type="entry name" value="AAA+_ATPase"/>
</dbReference>
<dbReference type="Pfam" id="PF12169">
    <property type="entry name" value="DNA_pol3_gamma3"/>
    <property type="match status" value="1"/>
</dbReference>
<dbReference type="PRINTS" id="PR00300">
    <property type="entry name" value="CLPPROTEASEA"/>
</dbReference>
<keyword evidence="9" id="KW-0067">ATP-binding</keyword>
<dbReference type="InterPro" id="IPR045085">
    <property type="entry name" value="HLD_clamp_pol_III_gamma_tau"/>
</dbReference>
<dbReference type="GO" id="GO:0003887">
    <property type="term" value="F:DNA-directed DNA polymerase activity"/>
    <property type="evidence" value="ECO:0007669"/>
    <property type="project" value="UniProtKB-EC"/>
</dbReference>
<evidence type="ECO:0000256" key="4">
    <source>
        <dbReference type="ARBA" id="ARBA00022695"/>
    </source>
</evidence>
<reference evidence="13" key="1">
    <citation type="submission" date="2023-04" db="EMBL/GenBank/DDBJ databases">
        <title>Completed genome of Mycoplasma lagogenitalium type strain 12MS.</title>
        <authorList>
            <person name="Spergser J."/>
        </authorList>
    </citation>
    <scope>NUCLEOTIDE SEQUENCE</scope>
    <source>
        <strain evidence="13">12MS</strain>
    </source>
</reference>
<dbReference type="InterPro" id="IPR001270">
    <property type="entry name" value="ClpA/B"/>
</dbReference>
<dbReference type="Proteomes" id="UP001179842">
    <property type="component" value="Chromosome"/>
</dbReference>
<dbReference type="Gene3D" id="3.40.50.300">
    <property type="entry name" value="P-loop containing nucleotide triphosphate hydrolases"/>
    <property type="match status" value="1"/>
</dbReference>
<evidence type="ECO:0000313" key="13">
    <source>
        <dbReference type="EMBL" id="WGI36320.1"/>
    </source>
</evidence>
<keyword evidence="6" id="KW-0479">Metal-binding</keyword>
<dbReference type="EMBL" id="CP122979">
    <property type="protein sequence ID" value="WGI36320.1"/>
    <property type="molecule type" value="Genomic_DNA"/>
</dbReference>
<dbReference type="CDD" id="cd18137">
    <property type="entry name" value="HLD_clamp_pol_III_gamma_tau"/>
    <property type="match status" value="1"/>
</dbReference>
<dbReference type="SMART" id="SM00382">
    <property type="entry name" value="AAA"/>
    <property type="match status" value="1"/>
</dbReference>
<evidence type="ECO:0000256" key="1">
    <source>
        <dbReference type="ARBA" id="ARBA00006360"/>
    </source>
</evidence>
<sequence>MKNLAYKAFYRTYRPKTFSEVQGQEYIIKTLENIIKNNRLSHAYLFSGPRGTGKTSVAKIFANTINCIHKNDILKPCDECVINIDRTLDIIEMDAASNNGVDEIRELKERIQNLPSHSKYKIYIIDEVHMLSKSAFNALLKTLEEPPKHIIFILATTDPHKIPLTILSRLQRFNFSKINSNVIYKHLINILDKENIKYENSAILKLSKLSDGGLRDALSMVEQVSIFNDQNITNEALEKVFRLVAHSNLIEILNLIEKQNFYSLIQKIKQIFELGADINLLVNDLITAIRDFLLFKKIKKAELSELLQKEEIEKINLSSNFAFKIMDILVELAKELRFSEFPFQLLELSLLKLADFEKSGELFIKQSENILKENENDFTQEIIEPKQELTIDEVLNIPEVNNAINSLNLKNTINNNIFNNDNHKKESEEFNLIEKNEINENVFEINEELHQLDPLFEPPKELSNESNGNNTNLFEKDFFNTNEKNIVQEKEKTNVFETENWNTGNYNLNNSVDENSSVFSKDLFDSGLIKRTTEIITLDNDFEANKELTNESLLNDKSFESVNKDKIYQTNQILLNESETEDNLDKEIIKPNEAHQEMNVSNKQTLKLDLDKDDLDLNSIISQKQFSESINKDQIDNSVLYSDSKIETNLQQEALSSELNVFDEKIAEEDLNETFDEPEIIKNEINVYPDLSYDTNLDNKINSDDQKDEILNQTIDMSLFALSDTQAFGNNVLEEDILTVDEVINLFGLYKKAGNLKDFKEKRKEQLANLDLFSYFPEYKEYIEWMSEVKCITASENFILVSTEPEKYFAIWNLNAHKQDVNFKQFLKVVFGSEIHFFAITKELFKIASEKWKRLLLTKTLPEHFEDLPEIKQKTEHELNQEKISFIFGDKFKK</sequence>
<evidence type="ECO:0000256" key="7">
    <source>
        <dbReference type="ARBA" id="ARBA00022741"/>
    </source>
</evidence>
<dbReference type="NCBIfam" id="TIGR02397">
    <property type="entry name" value="dnaX_nterm"/>
    <property type="match status" value="1"/>
</dbReference>
<dbReference type="Gene3D" id="1.20.272.10">
    <property type="match status" value="1"/>
</dbReference>
<evidence type="ECO:0000256" key="6">
    <source>
        <dbReference type="ARBA" id="ARBA00022723"/>
    </source>
</evidence>
<keyword evidence="3 13" id="KW-0808">Transferase</keyword>
<name>A0ABY8LST9_9BACT</name>
<dbReference type="InterPro" id="IPR050238">
    <property type="entry name" value="DNA_Rep/Repair_Clamp_Loader"/>
</dbReference>
<comment type="similarity">
    <text evidence="1">Belongs to the DnaX/STICHEL family.</text>
</comment>
<evidence type="ECO:0000256" key="8">
    <source>
        <dbReference type="ARBA" id="ARBA00022833"/>
    </source>
</evidence>